<reference evidence="1 2" key="1">
    <citation type="submission" date="2019-02" db="EMBL/GenBank/DDBJ databases">
        <title>Deep-cultivation of Planctomycetes and their phenomic and genomic characterization uncovers novel biology.</title>
        <authorList>
            <person name="Wiegand S."/>
            <person name="Jogler M."/>
            <person name="Boedeker C."/>
            <person name="Pinto D."/>
            <person name="Vollmers J."/>
            <person name="Rivas-Marin E."/>
            <person name="Kohn T."/>
            <person name="Peeters S.H."/>
            <person name="Heuer A."/>
            <person name="Rast P."/>
            <person name="Oberbeckmann S."/>
            <person name="Bunk B."/>
            <person name="Jeske O."/>
            <person name="Meyerdierks A."/>
            <person name="Storesund J.E."/>
            <person name="Kallscheuer N."/>
            <person name="Luecker S."/>
            <person name="Lage O.M."/>
            <person name="Pohl T."/>
            <person name="Merkel B.J."/>
            <person name="Hornburger P."/>
            <person name="Mueller R.-W."/>
            <person name="Bruemmer F."/>
            <person name="Labrenz M."/>
            <person name="Spormann A.M."/>
            <person name="Op den Camp H."/>
            <person name="Overmann J."/>
            <person name="Amann R."/>
            <person name="Jetten M.S.M."/>
            <person name="Mascher T."/>
            <person name="Medema M.H."/>
            <person name="Devos D.P."/>
            <person name="Kaster A.-K."/>
            <person name="Ovreas L."/>
            <person name="Rohde M."/>
            <person name="Galperin M.Y."/>
            <person name="Jogler C."/>
        </authorList>
    </citation>
    <scope>NUCLEOTIDE SEQUENCE [LARGE SCALE GENOMIC DNA]</scope>
    <source>
        <strain evidence="1 2">Mal48</strain>
    </source>
</reference>
<evidence type="ECO:0000313" key="2">
    <source>
        <dbReference type="Proteomes" id="UP000315724"/>
    </source>
</evidence>
<dbReference type="KEGG" id="tpol:Mal48_28910"/>
<accession>A0A517QPV8</accession>
<sequence length="180" mass="19866">MKLLGQDLELKFLQPFSLKRPDGRDWTFQLSPLPLGFQKKLRDKGITPPTPPVKISRDSTGKPIRDHAGQVVTFTDLNSAEFLSDSELYHQRVAVLAVVEALRNDSSVCFETVPPEVDGTNGLSWGDFADAVFQELEQAGFTPGDLLAFCDEICRISNMLDGHLREAQANFSSLPVNSSS</sequence>
<dbReference type="Proteomes" id="UP000315724">
    <property type="component" value="Chromosome"/>
</dbReference>
<organism evidence="1 2">
    <name type="scientific">Thalassoglobus polymorphus</name>
    <dbReference type="NCBI Taxonomy" id="2527994"/>
    <lineage>
        <taxon>Bacteria</taxon>
        <taxon>Pseudomonadati</taxon>
        <taxon>Planctomycetota</taxon>
        <taxon>Planctomycetia</taxon>
        <taxon>Planctomycetales</taxon>
        <taxon>Planctomycetaceae</taxon>
        <taxon>Thalassoglobus</taxon>
    </lineage>
</organism>
<keyword evidence="2" id="KW-1185">Reference proteome</keyword>
<evidence type="ECO:0000313" key="1">
    <source>
        <dbReference type="EMBL" id="QDT33637.1"/>
    </source>
</evidence>
<dbReference type="AlphaFoldDB" id="A0A517QPV8"/>
<gene>
    <name evidence="1" type="ORF">Mal48_28910</name>
</gene>
<protein>
    <submittedName>
        <fullName evidence="1">Uncharacterized protein</fullName>
    </submittedName>
</protein>
<proteinExistence type="predicted"/>
<name>A0A517QPV8_9PLAN</name>
<dbReference type="EMBL" id="CP036267">
    <property type="protein sequence ID" value="QDT33637.1"/>
    <property type="molecule type" value="Genomic_DNA"/>
</dbReference>